<dbReference type="PANTHER" id="PTHR33116:SF77">
    <property type="entry name" value="RNA-DIRECTED DNA POLYMERASE"/>
    <property type="match status" value="1"/>
</dbReference>
<evidence type="ECO:0000313" key="3">
    <source>
        <dbReference type="Proteomes" id="UP001172457"/>
    </source>
</evidence>
<organism evidence="2 3">
    <name type="scientific">Centaurea solstitialis</name>
    <name type="common">yellow star-thistle</name>
    <dbReference type="NCBI Taxonomy" id="347529"/>
    <lineage>
        <taxon>Eukaryota</taxon>
        <taxon>Viridiplantae</taxon>
        <taxon>Streptophyta</taxon>
        <taxon>Embryophyta</taxon>
        <taxon>Tracheophyta</taxon>
        <taxon>Spermatophyta</taxon>
        <taxon>Magnoliopsida</taxon>
        <taxon>eudicotyledons</taxon>
        <taxon>Gunneridae</taxon>
        <taxon>Pentapetalae</taxon>
        <taxon>asterids</taxon>
        <taxon>campanulids</taxon>
        <taxon>Asterales</taxon>
        <taxon>Asteraceae</taxon>
        <taxon>Carduoideae</taxon>
        <taxon>Cardueae</taxon>
        <taxon>Centaureinae</taxon>
        <taxon>Centaurea</taxon>
    </lineage>
</organism>
<protein>
    <recommendedName>
        <fullName evidence="1">Reverse transcriptase domain-containing protein</fullName>
    </recommendedName>
</protein>
<dbReference type="EMBL" id="JARYMX010000007">
    <property type="protein sequence ID" value="KAJ9542702.1"/>
    <property type="molecule type" value="Genomic_DNA"/>
</dbReference>
<dbReference type="CDD" id="cd01650">
    <property type="entry name" value="RT_nLTR_like"/>
    <property type="match status" value="1"/>
</dbReference>
<feature type="domain" description="Reverse transcriptase" evidence="1">
    <location>
        <begin position="410"/>
        <end position="635"/>
    </location>
</feature>
<proteinExistence type="predicted"/>
<dbReference type="Proteomes" id="UP001172457">
    <property type="component" value="Chromosome 7"/>
</dbReference>
<accession>A0AA38W1C6</accession>
<keyword evidence="3" id="KW-1185">Reference proteome</keyword>
<dbReference type="PANTHER" id="PTHR33116">
    <property type="entry name" value="REVERSE TRANSCRIPTASE ZINC-BINDING DOMAIN-CONTAINING PROTEIN-RELATED-RELATED"/>
    <property type="match status" value="1"/>
</dbReference>
<sequence>MCKRNEPVYKFKREFCFFTKKNTLSLSFSTASRLHTHANGVVFPISLLRSSSQSQGGASSGVLPIRILEDGSVWESVFVIRYALIAPTIPTIVTKYSDQSLTAGSIRGKRGVWNSNCGIKKDLRELGINLNSMIQRNEVANRWEWVSESNKLFSVRSLRQLIDAIHLPTADEETDWTTNILLWQVLLNCLATIDNLLARGFRYHRPTVLVLNEYGELRPSYGSVFHEWSTPTYELGWTGGRPERPVLKTLGCRSARQEVRKVIGAAFIWTIWMQRYIMTFKGKTISEKEIFSDIQFLAFNWVKCRSRGVILSDGRVGLRKVLYAFLRPWAFLQAPFSDKEVKEAMWGYGGDKASGPDGFSFALIKWFWVTFGPDFCAAVKFFEWDPMLQNGCNDSFIALVPNINDPLCLRDFRPIHLMGCISKVISKVLANRLKLVIDSVISPEQTAFVKGRVIIFLFKVDFEKAFDNLNWNFLFGAMEQMGFETTWIRWVKCLISTARVSVLVNESPTEQFLLEKGTRRPVVPYLFIIAIEGLIVALEEAEDKGVFKGVKLPRNGPTISSHHYAYDALFLGEWDEGNIRNLKKILRCFYLSSGLQVNWDKISLTDIGVHPAVTADMSKVAGCMERKLPLIFLGMPIGISMSSMAGWSSCLEKFSKRLSSLKRDSLSIGGRRTLCKAVLGGLGVYLFSLFKAPKGILSALEKMRRNFLWGFKESCRKITWVAWDKTLNSIENKGLGIGSLKAINLALLAKWWWRFKTEEGFWRPLSGKVLKVVKKWEKKCKSDPERFHVREPYSFAPRDVKFLEHSCFLADLALEFRSLAPRSRLLRVNQPPLPLIPVTRSKVNDTRTFLNYIAFDQVRLPVSMGPLWRNVITAIHGPSGNLGEGPRTGVWGQIANINLAIGRANIDLSCLFFQETGSQTTKFWTNWWCGNQPLIAKFPHLAALDKEVNCLVSDRLQRTSQSISWRRPLIRIHDLSELEELTDLCTRCCLESGEDSWVWRLDASGEFSVASPSQGDRRYGSTERIVYLPWTTWQEKELLYQTGYASCAISTRNREIISTLRVTNLWRSSEPLTSGGTYWTRLDAPSPTSAAPSRFQINQITQIELTVGSCGEGVFNGVPFNALLAANDIQFIVFSWVCNRSKFGRNLKWHDWNNLISTEKLSWAKCNEIIGPGITCKSASFVIISVAISLGAKILEKLRIVRRWACFRFIVITIATILRSVKRQTPTFTPNRSTGCILYRKLLRALSVNVKRTISGWTTSTALWNHRNGQIEPVNKANVVEVLLACGVAGGIAPAPLHPTWPEPQSPLLQWKFPPSLEQPNRAQTRPDHGAGMLMVFEAWGASSNPVKTGSPIPVRVAGAMAHRRRNLELGSHIGALPLSLAGIAPEKDIN</sequence>
<reference evidence="2" key="1">
    <citation type="submission" date="2023-03" db="EMBL/GenBank/DDBJ databases">
        <title>Chromosome-scale reference genome and RAD-based genetic map of yellow starthistle (Centaurea solstitialis) reveal putative structural variation and QTLs associated with invader traits.</title>
        <authorList>
            <person name="Reatini B."/>
            <person name="Cang F.A."/>
            <person name="Jiang Q."/>
            <person name="Mckibben M.T.W."/>
            <person name="Barker M.S."/>
            <person name="Rieseberg L.H."/>
            <person name="Dlugosch K.M."/>
        </authorList>
    </citation>
    <scope>NUCLEOTIDE SEQUENCE</scope>
    <source>
        <strain evidence="2">CAN-66</strain>
        <tissue evidence="2">Leaf</tissue>
    </source>
</reference>
<evidence type="ECO:0000313" key="2">
    <source>
        <dbReference type="EMBL" id="KAJ9542702.1"/>
    </source>
</evidence>
<dbReference type="Pfam" id="PF00078">
    <property type="entry name" value="RVT_1"/>
    <property type="match status" value="1"/>
</dbReference>
<dbReference type="InterPro" id="IPR000477">
    <property type="entry name" value="RT_dom"/>
</dbReference>
<evidence type="ECO:0000259" key="1">
    <source>
        <dbReference type="Pfam" id="PF00078"/>
    </source>
</evidence>
<name>A0AA38W1C6_9ASTR</name>
<gene>
    <name evidence="2" type="ORF">OSB04_029208</name>
</gene>
<comment type="caution">
    <text evidence="2">The sequence shown here is derived from an EMBL/GenBank/DDBJ whole genome shotgun (WGS) entry which is preliminary data.</text>
</comment>